<evidence type="ECO:0000313" key="7">
    <source>
        <dbReference type="Proteomes" id="UP000642809"/>
    </source>
</evidence>
<dbReference type="Pfam" id="PF19408">
    <property type="entry name" value="PKD_6"/>
    <property type="match status" value="3"/>
</dbReference>
<keyword evidence="2" id="KW-0604">Photosystem II</keyword>
<dbReference type="Gene3D" id="2.130.10.10">
    <property type="entry name" value="YVTN repeat-like/Quinoprotein amine dehydrogenase"/>
    <property type="match status" value="3"/>
</dbReference>
<keyword evidence="1" id="KW-0602">Photosynthesis</keyword>
<dbReference type="InterPro" id="IPR026444">
    <property type="entry name" value="Secre_tail"/>
</dbReference>
<keyword evidence="7" id="KW-1185">Reference proteome</keyword>
<feature type="domain" description="Secretion system C-terminal sorting" evidence="4">
    <location>
        <begin position="865"/>
        <end position="936"/>
    </location>
</feature>
<dbReference type="GO" id="GO:0015979">
    <property type="term" value="P:photosynthesis"/>
    <property type="evidence" value="ECO:0007669"/>
    <property type="project" value="UniProtKB-KW"/>
</dbReference>
<dbReference type="PANTHER" id="PTHR47199">
    <property type="entry name" value="PHOTOSYSTEM II STABILITY/ASSEMBLY FACTOR HCF136, CHLOROPLASTIC"/>
    <property type="match status" value="1"/>
</dbReference>
<feature type="domain" description="Photosynthesis system II assembly factor Ycf48/Hcf136-like" evidence="3">
    <location>
        <begin position="474"/>
        <end position="563"/>
    </location>
</feature>
<dbReference type="Pfam" id="PF14870">
    <property type="entry name" value="PSII_BNR"/>
    <property type="match status" value="3"/>
</dbReference>
<protein>
    <recommendedName>
        <fullName evidence="8">Por secretion system C-terminal sorting domain-containing protein</fullName>
    </recommendedName>
</protein>
<accession>A0A8J3G617</accession>
<dbReference type="InterPro" id="IPR028203">
    <property type="entry name" value="PSII_CF48-like_dom"/>
</dbReference>
<evidence type="ECO:0000256" key="1">
    <source>
        <dbReference type="ARBA" id="ARBA00022531"/>
    </source>
</evidence>
<evidence type="ECO:0000259" key="5">
    <source>
        <dbReference type="Pfam" id="PF19408"/>
    </source>
</evidence>
<feature type="domain" description="PKD-like" evidence="5">
    <location>
        <begin position="685"/>
        <end position="756"/>
    </location>
</feature>
<evidence type="ECO:0000256" key="2">
    <source>
        <dbReference type="ARBA" id="ARBA00023276"/>
    </source>
</evidence>
<organism evidence="6 7">
    <name type="scientific">Mongoliitalea lutea</name>
    <dbReference type="NCBI Taxonomy" id="849756"/>
    <lineage>
        <taxon>Bacteria</taxon>
        <taxon>Pseudomonadati</taxon>
        <taxon>Bacteroidota</taxon>
        <taxon>Cytophagia</taxon>
        <taxon>Cytophagales</taxon>
        <taxon>Cyclobacteriaceae</taxon>
        <taxon>Mongoliitalea</taxon>
    </lineage>
</organism>
<evidence type="ECO:0000259" key="4">
    <source>
        <dbReference type="Pfam" id="PF18962"/>
    </source>
</evidence>
<evidence type="ECO:0008006" key="8">
    <source>
        <dbReference type="Google" id="ProtNLM"/>
    </source>
</evidence>
<proteinExistence type="predicted"/>
<gene>
    <name evidence="6" type="ORF">GCM10008106_23710</name>
</gene>
<dbReference type="PANTHER" id="PTHR47199:SF2">
    <property type="entry name" value="PHOTOSYSTEM II STABILITY_ASSEMBLY FACTOR HCF136, CHLOROPLASTIC"/>
    <property type="match status" value="1"/>
</dbReference>
<dbReference type="InterPro" id="IPR015943">
    <property type="entry name" value="WD40/YVTN_repeat-like_dom_sf"/>
</dbReference>
<feature type="domain" description="PKD-like" evidence="5">
    <location>
        <begin position="767"/>
        <end position="846"/>
    </location>
</feature>
<dbReference type="NCBIfam" id="TIGR04183">
    <property type="entry name" value="Por_Secre_tail"/>
    <property type="match status" value="1"/>
</dbReference>
<evidence type="ECO:0000313" key="6">
    <source>
        <dbReference type="EMBL" id="GHB41957.1"/>
    </source>
</evidence>
<dbReference type="GO" id="GO:0009523">
    <property type="term" value="C:photosystem II"/>
    <property type="evidence" value="ECO:0007669"/>
    <property type="project" value="UniProtKB-KW"/>
</dbReference>
<dbReference type="EMBL" id="BMYF01000014">
    <property type="protein sequence ID" value="GHB41957.1"/>
    <property type="molecule type" value="Genomic_DNA"/>
</dbReference>
<reference evidence="6" key="2">
    <citation type="submission" date="2020-09" db="EMBL/GenBank/DDBJ databases">
        <authorList>
            <person name="Sun Q."/>
            <person name="Kim S."/>
        </authorList>
    </citation>
    <scope>NUCLEOTIDE SEQUENCE</scope>
    <source>
        <strain evidence="6">KCTC 23224</strain>
    </source>
</reference>
<dbReference type="RefSeq" id="WP_189582684.1">
    <property type="nucleotide sequence ID" value="NZ_BMYF01000014.1"/>
</dbReference>
<feature type="domain" description="Photosynthesis system II assembly factor Ycf48/Hcf136-like" evidence="3">
    <location>
        <begin position="325"/>
        <end position="402"/>
    </location>
</feature>
<dbReference type="Proteomes" id="UP000642809">
    <property type="component" value="Unassembled WGS sequence"/>
</dbReference>
<dbReference type="InterPro" id="IPR045829">
    <property type="entry name" value="PKD_6"/>
</dbReference>
<dbReference type="Pfam" id="PF18962">
    <property type="entry name" value="Por_Secre_tail"/>
    <property type="match status" value="1"/>
</dbReference>
<dbReference type="SUPFAM" id="SSF110296">
    <property type="entry name" value="Oligoxyloglucan reducing end-specific cellobiohydrolase"/>
    <property type="match status" value="3"/>
</dbReference>
<comment type="caution">
    <text evidence="6">The sequence shown here is derived from an EMBL/GenBank/DDBJ whole genome shotgun (WGS) entry which is preliminary data.</text>
</comment>
<reference evidence="6" key="1">
    <citation type="journal article" date="2014" name="Int. J. Syst. Evol. Microbiol.">
        <title>Complete genome sequence of Corynebacterium casei LMG S-19264T (=DSM 44701T), isolated from a smear-ripened cheese.</title>
        <authorList>
            <consortium name="US DOE Joint Genome Institute (JGI-PGF)"/>
            <person name="Walter F."/>
            <person name="Albersmeier A."/>
            <person name="Kalinowski J."/>
            <person name="Ruckert C."/>
        </authorList>
    </citation>
    <scope>NUCLEOTIDE SEQUENCE</scope>
    <source>
        <strain evidence="6">KCTC 23224</strain>
    </source>
</reference>
<feature type="domain" description="PKD-like" evidence="5">
    <location>
        <begin position="598"/>
        <end position="677"/>
    </location>
</feature>
<feature type="domain" description="Photosynthesis system II assembly factor Ycf48/Hcf136-like" evidence="3">
    <location>
        <begin position="146"/>
        <end position="232"/>
    </location>
</feature>
<dbReference type="AlphaFoldDB" id="A0A8J3G617"/>
<evidence type="ECO:0000259" key="3">
    <source>
        <dbReference type="Pfam" id="PF14870"/>
    </source>
</evidence>
<name>A0A8J3G617_9BACT</name>
<sequence>MKYTLSTAFAILLLTYNISFAQQSWKRLGGWGNSFTGISWVNDEVGFIAGPQIILKTIDGGLSWVEQEPPTKNQMNGIDFFDENLGLIVGENGEIYRTTNGGAQWELIQIAANAQLRSVAFLNQSRVYAVGSNGDVYRSTNGGLSWGRQNINLTADLNNLFFYNQDTGYIAASNGQVARTFNGGNNWTLISTEQSQSINDLHFVSSTVGYAVGNRGIVLKTENAGEQWSRLNSGTERDLLAVSFSKINPNSGVFTGKGATLIRTTNGGLTLEGINVNNSQDYNSVEFRDNSNVVFAVGTNGFVISSINAGNSWSLRLSGIDVDYTGVKFRTDNLGYVIGTNGRFFVTSNGGNTLVDRSRPLSVTFRDIDFPSNNFGYISGDMGTVLRTSNSGTNWTSLNLDNSRNINGLFFYANSVGYAVGDQGYIVRTMDSGVTWQKLSESNTKVDLVDFGGFGFLVGIVIGKGGYIGRSFELSDWEQIPSSTTEDLNAIKVMDDTTGIVVGNRGTILKTIDEGKTWRKIDVPFTQNLTGVDFLDEQVGFVSGERGLILRTRDSGETWEQMQTGTFQNFTGISFGNLSKGFAVGEKGTFFDYDCQVPSTPTLIFGEDRICLSQQVYSIQESAGIDEEFEWRVDGGTIMEGQGTNRIVVQWDIPGRNAVLVRVKNECGNGATRGLEVVVSTTPQIVPDIAGEGVVCVNTMETYELEDIPGSTYIWTVTGGLIMQGQGTNQVVVQWTGLNQQTLTVTPENPCGRGQSFSKSISVLQPPSQTSIITGPEIVALTEEVYEVQALPGINYQWRVSSNGGRVVAGQGTARATILWEREGTFEVIVVPMNECEMGPERSFSVMVNLITSIGREAIGGGIKVYPNPSPGQVNIDLAGVSDVRKITFVNALGQISREIAPAAETSLVRVEELPRGMYTILIQTREQTFSRKLIVN</sequence>